<evidence type="ECO:0000313" key="3">
    <source>
        <dbReference type="Proteomes" id="UP000800040"/>
    </source>
</evidence>
<reference evidence="2" key="1">
    <citation type="submission" date="2020-01" db="EMBL/GenBank/DDBJ databases">
        <authorList>
            <consortium name="DOE Joint Genome Institute"/>
            <person name="Haridas S."/>
            <person name="Albert R."/>
            <person name="Binder M."/>
            <person name="Bloem J."/>
            <person name="Labutti K."/>
            <person name="Salamov A."/>
            <person name="Andreopoulos B."/>
            <person name="Baker S.E."/>
            <person name="Barry K."/>
            <person name="Bills G."/>
            <person name="Bluhm B.H."/>
            <person name="Cannon C."/>
            <person name="Castanera R."/>
            <person name="Culley D.E."/>
            <person name="Daum C."/>
            <person name="Ezra D."/>
            <person name="Gonzalez J.B."/>
            <person name="Henrissat B."/>
            <person name="Kuo A."/>
            <person name="Liang C."/>
            <person name="Lipzen A."/>
            <person name="Lutzoni F."/>
            <person name="Magnuson J."/>
            <person name="Mondo S."/>
            <person name="Nolan M."/>
            <person name="Ohm R."/>
            <person name="Pangilinan J."/>
            <person name="Park H.-J."/>
            <person name="Ramirez L."/>
            <person name="Alfaro M."/>
            <person name="Sun H."/>
            <person name="Tritt A."/>
            <person name="Yoshinaga Y."/>
            <person name="Zwiers L.-H."/>
            <person name="Turgeon B.G."/>
            <person name="Goodwin S.B."/>
            <person name="Spatafora J.W."/>
            <person name="Crous P.W."/>
            <person name="Grigoriev I.V."/>
        </authorList>
    </citation>
    <scope>NUCLEOTIDE SEQUENCE</scope>
    <source>
        <strain evidence="2">P77</strain>
    </source>
</reference>
<dbReference type="OrthoDB" id="3674353at2759"/>
<dbReference type="AlphaFoldDB" id="A0A6A5KMW7"/>
<organism evidence="2 3">
    <name type="scientific">Decorospora gaudefroyi</name>
    <dbReference type="NCBI Taxonomy" id="184978"/>
    <lineage>
        <taxon>Eukaryota</taxon>
        <taxon>Fungi</taxon>
        <taxon>Dikarya</taxon>
        <taxon>Ascomycota</taxon>
        <taxon>Pezizomycotina</taxon>
        <taxon>Dothideomycetes</taxon>
        <taxon>Pleosporomycetidae</taxon>
        <taxon>Pleosporales</taxon>
        <taxon>Pleosporineae</taxon>
        <taxon>Pleosporaceae</taxon>
        <taxon>Decorospora</taxon>
    </lineage>
</organism>
<gene>
    <name evidence="2" type="ORF">BDW02DRAFT_277808</name>
</gene>
<dbReference type="Proteomes" id="UP000800040">
    <property type="component" value="Unassembled WGS sequence"/>
</dbReference>
<evidence type="ECO:0000256" key="1">
    <source>
        <dbReference type="SAM" id="MobiDB-lite"/>
    </source>
</evidence>
<name>A0A6A5KMW7_9PLEO</name>
<evidence type="ECO:0000313" key="2">
    <source>
        <dbReference type="EMBL" id="KAF1835714.1"/>
    </source>
</evidence>
<sequence length="333" mass="37663">MAQTNLTFCEHSCTPAPTLLPSKPTVPLCAPCVINTHIKNIKIAQGGLADRGGIFESLHTAPDWYLPGRKWMKHKDWTKKWRSARLACSNAVDTLEKLRDEHPDMVKAWGVDLALRVWEMEKDECCRIPGYPYGDECEDKVDVKEQIKMEEMMEEMMEVIKMDDIEKRIADVKEPAPPRVQAATPSIASARAPFPNPQLLAPLTPRSSIRSTTRTPRKSVTFNPNATLFLPQPITDPHNPHTTAETKHKRSHYLRRSVLYNKASTWASPAGYVKTDTSFATMSWDRVEIEAAMAARGGWKERCVGRMCGGGGEKEEKKEEKEKEGWTMVESER</sequence>
<dbReference type="EMBL" id="ML975283">
    <property type="protein sequence ID" value="KAF1835714.1"/>
    <property type="molecule type" value="Genomic_DNA"/>
</dbReference>
<accession>A0A6A5KMW7</accession>
<feature type="region of interest" description="Disordered" evidence="1">
    <location>
        <begin position="307"/>
        <end position="333"/>
    </location>
</feature>
<feature type="region of interest" description="Disordered" evidence="1">
    <location>
        <begin position="190"/>
        <end position="247"/>
    </location>
</feature>
<keyword evidence="3" id="KW-1185">Reference proteome</keyword>
<proteinExistence type="predicted"/>
<feature type="compositionally biased region" description="Basic and acidic residues" evidence="1">
    <location>
        <begin position="312"/>
        <end position="333"/>
    </location>
</feature>
<feature type="compositionally biased region" description="Low complexity" evidence="1">
    <location>
        <begin position="204"/>
        <end position="214"/>
    </location>
</feature>
<protein>
    <submittedName>
        <fullName evidence="2">Uncharacterized protein</fullName>
    </submittedName>
</protein>